<proteinExistence type="predicted"/>
<feature type="region of interest" description="Disordered" evidence="1">
    <location>
        <begin position="1"/>
        <end position="20"/>
    </location>
</feature>
<reference evidence="2" key="2">
    <citation type="journal article" date="2015" name="Data Brief">
        <title>Shoot transcriptome of the giant reed, Arundo donax.</title>
        <authorList>
            <person name="Barrero R.A."/>
            <person name="Guerrero F.D."/>
            <person name="Moolhuijzen P."/>
            <person name="Goolsby J.A."/>
            <person name="Tidwell J."/>
            <person name="Bellgard S.E."/>
            <person name="Bellgard M.I."/>
        </authorList>
    </citation>
    <scope>NUCLEOTIDE SEQUENCE</scope>
    <source>
        <tissue evidence="2">Shoot tissue taken approximately 20 cm above the soil surface</tissue>
    </source>
</reference>
<feature type="region of interest" description="Disordered" evidence="1">
    <location>
        <begin position="25"/>
        <end position="49"/>
    </location>
</feature>
<sequence>MAGSASCSASAATTGPACCGRICSTSSPSPTRWSSGVASCGSSPTPAWT</sequence>
<reference evidence="2" key="1">
    <citation type="submission" date="2014-09" db="EMBL/GenBank/DDBJ databases">
        <authorList>
            <person name="Magalhaes I.L.F."/>
            <person name="Oliveira U."/>
            <person name="Santos F.R."/>
            <person name="Vidigal T.H.D.A."/>
            <person name="Brescovit A.D."/>
            <person name="Santos A.J."/>
        </authorList>
    </citation>
    <scope>NUCLEOTIDE SEQUENCE</scope>
    <source>
        <tissue evidence="2">Shoot tissue taken approximately 20 cm above the soil surface</tissue>
    </source>
</reference>
<dbReference type="EMBL" id="GBRH01277958">
    <property type="protein sequence ID" value="JAD19937.1"/>
    <property type="molecule type" value="Transcribed_RNA"/>
</dbReference>
<dbReference type="AlphaFoldDB" id="A0A0A8Y879"/>
<feature type="compositionally biased region" description="Polar residues" evidence="1">
    <location>
        <begin position="36"/>
        <end position="49"/>
    </location>
</feature>
<feature type="compositionally biased region" description="Low complexity" evidence="1">
    <location>
        <begin position="25"/>
        <end position="35"/>
    </location>
</feature>
<organism evidence="2">
    <name type="scientific">Arundo donax</name>
    <name type="common">Giant reed</name>
    <name type="synonym">Donax arundinaceus</name>
    <dbReference type="NCBI Taxonomy" id="35708"/>
    <lineage>
        <taxon>Eukaryota</taxon>
        <taxon>Viridiplantae</taxon>
        <taxon>Streptophyta</taxon>
        <taxon>Embryophyta</taxon>
        <taxon>Tracheophyta</taxon>
        <taxon>Spermatophyta</taxon>
        <taxon>Magnoliopsida</taxon>
        <taxon>Liliopsida</taxon>
        <taxon>Poales</taxon>
        <taxon>Poaceae</taxon>
        <taxon>PACMAD clade</taxon>
        <taxon>Arundinoideae</taxon>
        <taxon>Arundineae</taxon>
        <taxon>Arundo</taxon>
    </lineage>
</organism>
<name>A0A0A8Y879_ARUDO</name>
<protein>
    <submittedName>
        <fullName evidence="2">Uncharacterized protein</fullName>
    </submittedName>
</protein>
<evidence type="ECO:0000313" key="2">
    <source>
        <dbReference type="EMBL" id="JAD19937.1"/>
    </source>
</evidence>
<accession>A0A0A8Y879</accession>
<evidence type="ECO:0000256" key="1">
    <source>
        <dbReference type="SAM" id="MobiDB-lite"/>
    </source>
</evidence>